<dbReference type="RefSeq" id="XP_018144732.1">
    <property type="nucleotide sequence ID" value="XM_018293500.1"/>
</dbReference>
<dbReference type="GeneID" id="28857494"/>
<gene>
    <name evidence="1" type="ORF">VFPPC_15747</name>
</gene>
<dbReference type="EMBL" id="LSBJ02000003">
    <property type="protein sequence ID" value="OAQ67882.1"/>
    <property type="molecule type" value="Genomic_DNA"/>
</dbReference>
<evidence type="ECO:0000313" key="2">
    <source>
        <dbReference type="Proteomes" id="UP000078397"/>
    </source>
</evidence>
<reference evidence="1 2" key="1">
    <citation type="journal article" date="2016" name="PLoS Pathog.">
        <title>Biosynthesis of antibiotic leucinostatins in bio-control fungus Purpureocillium lilacinum and their inhibition on phytophthora revealed by genome mining.</title>
        <authorList>
            <person name="Wang G."/>
            <person name="Liu Z."/>
            <person name="Lin R."/>
            <person name="Li E."/>
            <person name="Mao Z."/>
            <person name="Ling J."/>
            <person name="Yang Y."/>
            <person name="Yin W.B."/>
            <person name="Xie B."/>
        </authorList>
    </citation>
    <scope>NUCLEOTIDE SEQUENCE [LARGE SCALE GENOMIC DNA]</scope>
    <source>
        <strain evidence="1">170</strain>
    </source>
</reference>
<organism evidence="1 2">
    <name type="scientific">Pochonia chlamydosporia 170</name>
    <dbReference type="NCBI Taxonomy" id="1380566"/>
    <lineage>
        <taxon>Eukaryota</taxon>
        <taxon>Fungi</taxon>
        <taxon>Dikarya</taxon>
        <taxon>Ascomycota</taxon>
        <taxon>Pezizomycotina</taxon>
        <taxon>Sordariomycetes</taxon>
        <taxon>Hypocreomycetidae</taxon>
        <taxon>Hypocreales</taxon>
        <taxon>Clavicipitaceae</taxon>
        <taxon>Pochonia</taxon>
    </lineage>
</organism>
<dbReference type="KEGG" id="pchm:VFPPC_15747"/>
<dbReference type="Proteomes" id="UP000078397">
    <property type="component" value="Unassembled WGS sequence"/>
</dbReference>
<name>A0A179FQL9_METCM</name>
<comment type="caution">
    <text evidence="1">The sequence shown here is derived from an EMBL/GenBank/DDBJ whole genome shotgun (WGS) entry which is preliminary data.</text>
</comment>
<dbReference type="AlphaFoldDB" id="A0A179FQL9"/>
<proteinExistence type="predicted"/>
<sequence>MCLALSRKKLVDSRVSSAQTGGNMFGQFSHCFMSPISPIKYVVTVGLRRLYWLLSKQSRRPPVSRR</sequence>
<accession>A0A179FQL9</accession>
<keyword evidence="2" id="KW-1185">Reference proteome</keyword>
<protein>
    <submittedName>
        <fullName evidence="1">Uncharacterized protein</fullName>
    </submittedName>
</protein>
<evidence type="ECO:0000313" key="1">
    <source>
        <dbReference type="EMBL" id="OAQ67882.1"/>
    </source>
</evidence>